<dbReference type="GO" id="GO:0009451">
    <property type="term" value="P:RNA modification"/>
    <property type="evidence" value="ECO:0007669"/>
    <property type="project" value="InterPro"/>
</dbReference>
<comment type="caution">
    <text evidence="1">The sequence shown here is derived from an EMBL/GenBank/DDBJ whole genome shotgun (WGS) entry which is preliminary data.</text>
</comment>
<keyword evidence="2" id="KW-1185">Reference proteome</keyword>
<dbReference type="InterPro" id="IPR046960">
    <property type="entry name" value="PPR_At4g14850-like_plant"/>
</dbReference>
<dbReference type="AlphaFoldDB" id="A0AAP0X6V3"/>
<protein>
    <submittedName>
        <fullName evidence="1">Uncharacterized protein</fullName>
    </submittedName>
</protein>
<accession>A0AAP0X6V3</accession>
<dbReference type="GO" id="GO:0003723">
    <property type="term" value="F:RNA binding"/>
    <property type="evidence" value="ECO:0007669"/>
    <property type="project" value="InterPro"/>
</dbReference>
<gene>
    <name evidence="1" type="ORF">L1049_021343</name>
</gene>
<organism evidence="1 2">
    <name type="scientific">Liquidambar formosana</name>
    <name type="common">Formosan gum</name>
    <dbReference type="NCBI Taxonomy" id="63359"/>
    <lineage>
        <taxon>Eukaryota</taxon>
        <taxon>Viridiplantae</taxon>
        <taxon>Streptophyta</taxon>
        <taxon>Embryophyta</taxon>
        <taxon>Tracheophyta</taxon>
        <taxon>Spermatophyta</taxon>
        <taxon>Magnoliopsida</taxon>
        <taxon>eudicotyledons</taxon>
        <taxon>Gunneridae</taxon>
        <taxon>Pentapetalae</taxon>
        <taxon>Saxifragales</taxon>
        <taxon>Altingiaceae</taxon>
        <taxon>Liquidambar</taxon>
    </lineage>
</organism>
<dbReference type="Proteomes" id="UP001415857">
    <property type="component" value="Unassembled WGS sequence"/>
</dbReference>
<dbReference type="EMBL" id="JBBPBK010000001">
    <property type="protein sequence ID" value="KAK9293351.1"/>
    <property type="molecule type" value="Genomic_DNA"/>
</dbReference>
<sequence>MKSLACGALVHGLALKHGADGCMYVDNALMDMYATCCVSMDDACMVFRDIHEKNAVTWTTLITWVHA</sequence>
<dbReference type="PANTHER" id="PTHR47926">
    <property type="entry name" value="PENTATRICOPEPTIDE REPEAT-CONTAINING PROTEIN"/>
    <property type="match status" value="1"/>
</dbReference>
<reference evidence="1 2" key="1">
    <citation type="journal article" date="2024" name="Plant J.">
        <title>Genome sequences and population genomics reveal climatic adaptation and genomic divergence between two closely related sweetgum species.</title>
        <authorList>
            <person name="Xu W.Q."/>
            <person name="Ren C.Q."/>
            <person name="Zhang X.Y."/>
            <person name="Comes H.P."/>
            <person name="Liu X.H."/>
            <person name="Li Y.G."/>
            <person name="Kettle C.J."/>
            <person name="Jalonen R."/>
            <person name="Gaisberger H."/>
            <person name="Ma Y.Z."/>
            <person name="Qiu Y.X."/>
        </authorList>
    </citation>
    <scope>NUCLEOTIDE SEQUENCE [LARGE SCALE GENOMIC DNA]</scope>
    <source>
        <strain evidence="1">Hangzhou</strain>
    </source>
</reference>
<name>A0AAP0X6V3_LIQFO</name>
<evidence type="ECO:0000313" key="1">
    <source>
        <dbReference type="EMBL" id="KAK9293351.1"/>
    </source>
</evidence>
<evidence type="ECO:0000313" key="2">
    <source>
        <dbReference type="Proteomes" id="UP001415857"/>
    </source>
</evidence>
<proteinExistence type="predicted"/>
<dbReference type="PANTHER" id="PTHR47926:SF347">
    <property type="entry name" value="PENTATRICOPEPTIDE REPEAT-CONTAINING PROTEIN"/>
    <property type="match status" value="1"/>
</dbReference>